<dbReference type="AlphaFoldDB" id="A0A6A7BLF9"/>
<keyword evidence="1" id="KW-1133">Transmembrane helix</keyword>
<evidence type="ECO:0008006" key="4">
    <source>
        <dbReference type="Google" id="ProtNLM"/>
    </source>
</evidence>
<gene>
    <name evidence="2" type="ORF">T440DRAFT_485748</name>
</gene>
<evidence type="ECO:0000313" key="2">
    <source>
        <dbReference type="EMBL" id="KAF2855637.1"/>
    </source>
</evidence>
<dbReference type="PANTHER" id="PTHR12277">
    <property type="entry name" value="ALPHA/BETA HYDROLASE DOMAIN-CONTAINING PROTEIN"/>
    <property type="match status" value="1"/>
</dbReference>
<protein>
    <recommendedName>
        <fullName evidence="4">Alpha/beta-hydrolase</fullName>
    </recommendedName>
</protein>
<keyword evidence="3" id="KW-1185">Reference proteome</keyword>
<keyword evidence="1" id="KW-0812">Transmembrane</keyword>
<evidence type="ECO:0000256" key="1">
    <source>
        <dbReference type="SAM" id="Phobius"/>
    </source>
</evidence>
<dbReference type="PANTHER" id="PTHR12277:SF81">
    <property type="entry name" value="PROTEIN ABHD13"/>
    <property type="match status" value="1"/>
</dbReference>
<sequence>MGIAVIIFLIYITTIVTILCVPWIERHAVYIHYLKLTGGKNLNHPEKFGCAHRQTTPFLVETKDGERLHAWHVIPIGLYYKNATRLCRSLSSTMPDKFHALVFDYRGFGLSSGMPSEEGLFTDAQSVFQWDTNVAGIPPERIVIFDLKKVSITGLIITGSFPDVPTMLSEYRAFFSIRAYGLVDLDRLTDIVRRSPTYHIAIFHARDNPIVPWSLSDMFFEHAVNTASNSSFEKEGFEQGKVKKWPTSKGLIRQEVLRYGEHDKIMMYSQVAMAVRRAFESTTSTFTKAD</sequence>
<dbReference type="InterPro" id="IPR029058">
    <property type="entry name" value="AB_hydrolase_fold"/>
</dbReference>
<dbReference type="Gene3D" id="3.40.50.1820">
    <property type="entry name" value="alpha/beta hydrolase"/>
    <property type="match status" value="1"/>
</dbReference>
<dbReference type="SUPFAM" id="SSF53474">
    <property type="entry name" value="alpha/beta-Hydrolases"/>
    <property type="match status" value="1"/>
</dbReference>
<accession>A0A6A7BLF9</accession>
<feature type="transmembrane region" description="Helical" evidence="1">
    <location>
        <begin position="6"/>
        <end position="24"/>
    </location>
</feature>
<dbReference type="EMBL" id="MU006290">
    <property type="protein sequence ID" value="KAF2855637.1"/>
    <property type="molecule type" value="Genomic_DNA"/>
</dbReference>
<dbReference type="Proteomes" id="UP000799423">
    <property type="component" value="Unassembled WGS sequence"/>
</dbReference>
<organism evidence="2 3">
    <name type="scientific">Plenodomus tracheiphilus IPT5</name>
    <dbReference type="NCBI Taxonomy" id="1408161"/>
    <lineage>
        <taxon>Eukaryota</taxon>
        <taxon>Fungi</taxon>
        <taxon>Dikarya</taxon>
        <taxon>Ascomycota</taxon>
        <taxon>Pezizomycotina</taxon>
        <taxon>Dothideomycetes</taxon>
        <taxon>Pleosporomycetidae</taxon>
        <taxon>Pleosporales</taxon>
        <taxon>Pleosporineae</taxon>
        <taxon>Leptosphaeriaceae</taxon>
        <taxon>Plenodomus</taxon>
    </lineage>
</organism>
<proteinExistence type="predicted"/>
<keyword evidence="1" id="KW-0472">Membrane</keyword>
<reference evidence="2" key="1">
    <citation type="submission" date="2020-01" db="EMBL/GenBank/DDBJ databases">
        <authorList>
            <consortium name="DOE Joint Genome Institute"/>
            <person name="Haridas S."/>
            <person name="Albert R."/>
            <person name="Binder M."/>
            <person name="Bloem J."/>
            <person name="Labutti K."/>
            <person name="Salamov A."/>
            <person name="Andreopoulos B."/>
            <person name="Baker S.E."/>
            <person name="Barry K."/>
            <person name="Bills G."/>
            <person name="Bluhm B.H."/>
            <person name="Cannon C."/>
            <person name="Castanera R."/>
            <person name="Culley D.E."/>
            <person name="Daum C."/>
            <person name="Ezra D."/>
            <person name="Gonzalez J.B."/>
            <person name="Henrissat B."/>
            <person name="Kuo A."/>
            <person name="Liang C."/>
            <person name="Lipzen A."/>
            <person name="Lutzoni F."/>
            <person name="Magnuson J."/>
            <person name="Mondo S."/>
            <person name="Nolan M."/>
            <person name="Ohm R."/>
            <person name="Pangilinan J."/>
            <person name="Park H.-J."/>
            <person name="Ramirez L."/>
            <person name="Alfaro M."/>
            <person name="Sun H."/>
            <person name="Tritt A."/>
            <person name="Yoshinaga Y."/>
            <person name="Zwiers L.-H."/>
            <person name="Turgeon B.G."/>
            <person name="Goodwin S.B."/>
            <person name="Spatafora J.W."/>
            <person name="Crous P.W."/>
            <person name="Grigoriev I.V."/>
        </authorList>
    </citation>
    <scope>NUCLEOTIDE SEQUENCE</scope>
    <source>
        <strain evidence="2">IPT5</strain>
    </source>
</reference>
<evidence type="ECO:0000313" key="3">
    <source>
        <dbReference type="Proteomes" id="UP000799423"/>
    </source>
</evidence>
<name>A0A6A7BLF9_9PLEO</name>
<dbReference type="OrthoDB" id="446723at2759"/>